<keyword evidence="6 10" id="KW-1133">Transmembrane helix</keyword>
<dbReference type="GO" id="GO:0004984">
    <property type="term" value="F:olfactory receptor activity"/>
    <property type="evidence" value="ECO:0007669"/>
    <property type="project" value="InterPro"/>
</dbReference>
<protein>
    <recommendedName>
        <fullName evidence="10">Odorant receptor</fullName>
    </recommendedName>
</protein>
<dbReference type="EMBL" id="JAQQBS010001424">
    <property type="protein sequence ID" value="KAK0158657.1"/>
    <property type="molecule type" value="Genomic_DNA"/>
</dbReference>
<keyword evidence="4 10" id="KW-0812">Transmembrane</keyword>
<dbReference type="InterPro" id="IPR004117">
    <property type="entry name" value="7tm6_olfct_rcpt"/>
</dbReference>
<evidence type="ECO:0000256" key="10">
    <source>
        <dbReference type="RuleBase" id="RU351113"/>
    </source>
</evidence>
<keyword evidence="9 10" id="KW-0807">Transducer</keyword>
<comment type="similarity">
    <text evidence="10">Belongs to the insect chemoreceptor superfamily. Heteromeric odorant receptor channel (TC 1.A.69) family.</text>
</comment>
<organism evidence="11 12">
    <name type="scientific">Microctonus aethiopoides</name>
    <dbReference type="NCBI Taxonomy" id="144406"/>
    <lineage>
        <taxon>Eukaryota</taxon>
        <taxon>Metazoa</taxon>
        <taxon>Ecdysozoa</taxon>
        <taxon>Arthropoda</taxon>
        <taxon>Hexapoda</taxon>
        <taxon>Insecta</taxon>
        <taxon>Pterygota</taxon>
        <taxon>Neoptera</taxon>
        <taxon>Endopterygota</taxon>
        <taxon>Hymenoptera</taxon>
        <taxon>Apocrita</taxon>
        <taxon>Ichneumonoidea</taxon>
        <taxon>Braconidae</taxon>
        <taxon>Euphorinae</taxon>
        <taxon>Microctonus</taxon>
    </lineage>
</organism>
<evidence type="ECO:0000256" key="3">
    <source>
        <dbReference type="ARBA" id="ARBA00022606"/>
    </source>
</evidence>
<accession>A0AA39EWF2</accession>
<keyword evidence="12" id="KW-1185">Reference proteome</keyword>
<feature type="transmembrane region" description="Helical" evidence="10">
    <location>
        <begin position="35"/>
        <end position="57"/>
    </location>
</feature>
<proteinExistence type="inferred from homology"/>
<keyword evidence="3 10" id="KW-0716">Sensory transduction</keyword>
<comment type="caution">
    <text evidence="11">The sequence shown here is derived from an EMBL/GenBank/DDBJ whole genome shotgun (WGS) entry which is preliminary data.</text>
</comment>
<reference evidence="11" key="1">
    <citation type="journal article" date="2023" name="bioRxiv">
        <title>Scaffold-level genome assemblies of two parasitoid biocontrol wasps reveal the parthenogenesis mechanism and an associated novel virus.</title>
        <authorList>
            <person name="Inwood S."/>
            <person name="Skelly J."/>
            <person name="Guhlin J."/>
            <person name="Harrop T."/>
            <person name="Goldson S."/>
            <person name="Dearden P."/>
        </authorList>
    </citation>
    <scope>NUCLEOTIDE SEQUENCE</scope>
    <source>
        <strain evidence="11">Irish</strain>
        <tissue evidence="11">Whole body</tissue>
    </source>
</reference>
<evidence type="ECO:0000256" key="9">
    <source>
        <dbReference type="ARBA" id="ARBA00023224"/>
    </source>
</evidence>
<evidence type="ECO:0000313" key="12">
    <source>
        <dbReference type="Proteomes" id="UP001168990"/>
    </source>
</evidence>
<evidence type="ECO:0000256" key="2">
    <source>
        <dbReference type="ARBA" id="ARBA00022475"/>
    </source>
</evidence>
<evidence type="ECO:0000256" key="4">
    <source>
        <dbReference type="ARBA" id="ARBA00022692"/>
    </source>
</evidence>
<feature type="transmembrane region" description="Helical" evidence="10">
    <location>
        <begin position="168"/>
        <end position="201"/>
    </location>
</feature>
<dbReference type="AlphaFoldDB" id="A0AA39EWF2"/>
<dbReference type="GO" id="GO:0007165">
    <property type="term" value="P:signal transduction"/>
    <property type="evidence" value="ECO:0007669"/>
    <property type="project" value="UniProtKB-KW"/>
</dbReference>
<reference evidence="11" key="2">
    <citation type="submission" date="2023-03" db="EMBL/GenBank/DDBJ databases">
        <authorList>
            <person name="Inwood S.N."/>
            <person name="Skelly J.G."/>
            <person name="Guhlin J."/>
            <person name="Harrop T.W.R."/>
            <person name="Goldson S.G."/>
            <person name="Dearden P.K."/>
        </authorList>
    </citation>
    <scope>NUCLEOTIDE SEQUENCE</scope>
    <source>
        <strain evidence="11">Irish</strain>
        <tissue evidence="11">Whole body</tissue>
    </source>
</reference>
<keyword evidence="8 10" id="KW-0675">Receptor</keyword>
<gene>
    <name evidence="11" type="ORF">PV328_009633</name>
</gene>
<evidence type="ECO:0000256" key="6">
    <source>
        <dbReference type="ARBA" id="ARBA00022989"/>
    </source>
</evidence>
<feature type="transmembrane region" description="Helical" evidence="10">
    <location>
        <begin position="69"/>
        <end position="85"/>
    </location>
</feature>
<dbReference type="GO" id="GO:0005549">
    <property type="term" value="F:odorant binding"/>
    <property type="evidence" value="ECO:0007669"/>
    <property type="project" value="InterPro"/>
</dbReference>
<comment type="subcellular location">
    <subcellularLocation>
        <location evidence="1 10">Cell membrane</location>
        <topology evidence="1 10">Multi-pass membrane protein</topology>
    </subcellularLocation>
</comment>
<keyword evidence="2" id="KW-1003">Cell membrane</keyword>
<dbReference type="PANTHER" id="PTHR21137">
    <property type="entry name" value="ODORANT RECEPTOR"/>
    <property type="match status" value="1"/>
</dbReference>
<keyword evidence="7 10" id="KW-0472">Membrane</keyword>
<evidence type="ECO:0000256" key="5">
    <source>
        <dbReference type="ARBA" id="ARBA00022725"/>
    </source>
</evidence>
<feature type="transmembrane region" description="Helical" evidence="10">
    <location>
        <begin position="348"/>
        <end position="367"/>
    </location>
</feature>
<name>A0AA39EWF2_9HYME</name>
<comment type="caution">
    <text evidence="10">Lacks conserved residue(s) required for the propagation of feature annotation.</text>
</comment>
<feature type="transmembrane region" description="Helical" evidence="10">
    <location>
        <begin position="125"/>
        <end position="147"/>
    </location>
</feature>
<evidence type="ECO:0000256" key="7">
    <source>
        <dbReference type="ARBA" id="ARBA00023136"/>
    </source>
</evidence>
<evidence type="ECO:0000256" key="8">
    <source>
        <dbReference type="ARBA" id="ARBA00023170"/>
    </source>
</evidence>
<sequence>MNVTLVLRAIIFCAKITSTWPSNFDSNFSVRIFKNFQWFVSLLNAIGLFIPLLLGAYHYRNESVKLMKVLSETTALTIILFNFILCKWQEKNLRVLLAEVISFVKTVKGDNEIILHNWVNRYLSMWIFGVVLFAQAAIFFSFGPFVTSDLLPATSWYPFEIKPFRKRHYFIFIQQVIAIFQTGLGITTDITISFLLCYLSAKLEILDVQIKSSRELEELNYCINEHENCIRFFKLLTHTARFMLLKSNLLMAMTIIFGAIPLISREPLTESLQFILIVTTSYLRIYMMAWPADDVREMSQKIAWSIYDSSWVGSSTKIQKSVAFVICRAHKPFIISIPGLLPPLTLQFYSSFVSATLSYFATLRAVLGK</sequence>
<dbReference type="Pfam" id="PF02949">
    <property type="entry name" value="7tm_6"/>
    <property type="match status" value="1"/>
</dbReference>
<feature type="transmembrane region" description="Helical" evidence="10">
    <location>
        <begin position="242"/>
        <end position="262"/>
    </location>
</feature>
<dbReference type="PANTHER" id="PTHR21137:SF35">
    <property type="entry name" value="ODORANT RECEPTOR 19A-RELATED"/>
    <property type="match status" value="1"/>
</dbReference>
<evidence type="ECO:0000313" key="11">
    <source>
        <dbReference type="EMBL" id="KAK0158657.1"/>
    </source>
</evidence>
<evidence type="ECO:0000256" key="1">
    <source>
        <dbReference type="ARBA" id="ARBA00004651"/>
    </source>
</evidence>
<dbReference type="Proteomes" id="UP001168990">
    <property type="component" value="Unassembled WGS sequence"/>
</dbReference>
<keyword evidence="5 10" id="KW-0552">Olfaction</keyword>
<dbReference type="GO" id="GO:0005886">
    <property type="term" value="C:plasma membrane"/>
    <property type="evidence" value="ECO:0007669"/>
    <property type="project" value="UniProtKB-SubCell"/>
</dbReference>